<evidence type="ECO:0000256" key="1">
    <source>
        <dbReference type="SAM" id="MobiDB-lite"/>
    </source>
</evidence>
<organism evidence="2 3">
    <name type="scientific">Microbacterium phage Hyperion</name>
    <dbReference type="NCBI Taxonomy" id="2182354"/>
    <lineage>
        <taxon>Viruses</taxon>
        <taxon>Duplodnaviria</taxon>
        <taxon>Heunggongvirae</taxon>
        <taxon>Uroviricota</taxon>
        <taxon>Caudoviricetes</taxon>
        <taxon>Squashvirus</taxon>
        <taxon>Squashvirus hyperion</taxon>
    </lineage>
</organism>
<evidence type="ECO:0000313" key="2">
    <source>
        <dbReference type="EMBL" id="AWN03554.1"/>
    </source>
</evidence>
<accession>A0A2U8UIP2</accession>
<dbReference type="GeneID" id="54992097"/>
<protein>
    <submittedName>
        <fullName evidence="2">Minor tail protein</fullName>
    </submittedName>
</protein>
<dbReference type="Proteomes" id="UP000246630">
    <property type="component" value="Segment"/>
</dbReference>
<reference evidence="2 3" key="1">
    <citation type="submission" date="2018-03" db="EMBL/GenBank/DDBJ databases">
        <authorList>
            <person name="Stanton A.-C.J."/>
            <person name="Garlena R.A."/>
            <person name="Russell D.A."/>
            <person name="Pope W.H."/>
            <person name="Jacobs-Sera D."/>
            <person name="Hatfull G.F."/>
        </authorList>
    </citation>
    <scope>NUCLEOTIDE SEQUENCE [LARGE SCALE GENOMIC DNA]</scope>
</reference>
<feature type="region of interest" description="Disordered" evidence="1">
    <location>
        <begin position="359"/>
        <end position="383"/>
    </location>
</feature>
<sequence>MPTRTCSLHHAMIFDRGGMTPLGEVKRLSKVEWNRDRDGVSEADITIDGFRNCGIQRRVTNKASEKRHELVIFRDKERVWEGPIYRISDLGSRIEINARDVGSYLFETPVTKDYDNRKNVIAMTTRIANIIAYELSNSRVGRKVGGGTITVPGWETLSPPANILPFLDVRHFPNEAKSAAYTRAFSTTVGLLLANAARQGGIDYTTVGRRIVLWDTSRWIGETRTLTEADFYGNVVVTGYGADHTQGAISAGMEGTYGEAINPDGLDFYGPWTKIYPAYNEEGSDAPTVGALNSQAARNVSGRSPVPVEVRVPDNSSIRLSEGLQLKHLVPGTRVPLLARLNTRPRNQMQKLDHLTVTETSEGEDVKVTLSPATRADSDEVTP</sequence>
<keyword evidence="3" id="KW-1185">Reference proteome</keyword>
<name>A0A2U8UIP2_9CAUD</name>
<evidence type="ECO:0000313" key="3">
    <source>
        <dbReference type="Proteomes" id="UP000246630"/>
    </source>
</evidence>
<proteinExistence type="predicted"/>
<dbReference type="RefSeq" id="YP_009801580.1">
    <property type="nucleotide sequence ID" value="NC_047973.1"/>
</dbReference>
<dbReference type="KEGG" id="vg:54992097"/>
<gene>
    <name evidence="2" type="primary">38</name>
    <name evidence="2" type="ORF">PBI_HYPERION_38</name>
</gene>
<dbReference type="EMBL" id="MH153803">
    <property type="protein sequence ID" value="AWN03554.1"/>
    <property type="molecule type" value="Genomic_DNA"/>
</dbReference>